<evidence type="ECO:0000256" key="4">
    <source>
        <dbReference type="SAM" id="MobiDB-lite"/>
    </source>
</evidence>
<feature type="compositionally biased region" description="Low complexity" evidence="4">
    <location>
        <begin position="1"/>
        <end position="11"/>
    </location>
</feature>
<feature type="region of interest" description="Disordered" evidence="4">
    <location>
        <begin position="354"/>
        <end position="375"/>
    </location>
</feature>
<dbReference type="InterPro" id="IPR017441">
    <property type="entry name" value="Protein_kinase_ATP_BS"/>
</dbReference>
<dbReference type="PANTHER" id="PTHR24346:SF77">
    <property type="entry name" value="SERINE THREONINE PROTEIN KINASE"/>
    <property type="match status" value="1"/>
</dbReference>
<evidence type="ECO:0000259" key="5">
    <source>
        <dbReference type="PROSITE" id="PS50011"/>
    </source>
</evidence>
<evidence type="ECO:0000313" key="7">
    <source>
        <dbReference type="Proteomes" id="UP000179807"/>
    </source>
</evidence>
<dbReference type="GO" id="GO:0005737">
    <property type="term" value="C:cytoplasm"/>
    <property type="evidence" value="ECO:0007669"/>
    <property type="project" value="TreeGrafter"/>
</dbReference>
<dbReference type="SUPFAM" id="SSF56112">
    <property type="entry name" value="Protein kinase-like (PK-like)"/>
    <property type="match status" value="1"/>
</dbReference>
<dbReference type="EMBL" id="MLAK01000933">
    <property type="protein sequence ID" value="OHT00905.1"/>
    <property type="molecule type" value="Genomic_DNA"/>
</dbReference>
<dbReference type="Gene3D" id="1.10.510.10">
    <property type="entry name" value="Transferase(Phosphotransferase) domain 1"/>
    <property type="match status" value="1"/>
</dbReference>
<dbReference type="InterPro" id="IPR000719">
    <property type="entry name" value="Prot_kinase_dom"/>
</dbReference>
<dbReference type="AlphaFoldDB" id="A0A1J4JP55"/>
<dbReference type="GeneID" id="94843116"/>
<dbReference type="GO" id="GO:0004674">
    <property type="term" value="F:protein serine/threonine kinase activity"/>
    <property type="evidence" value="ECO:0007669"/>
    <property type="project" value="TreeGrafter"/>
</dbReference>
<dbReference type="CDD" id="cd14008">
    <property type="entry name" value="STKc_LKB1_CaMKK"/>
    <property type="match status" value="1"/>
</dbReference>
<evidence type="ECO:0000256" key="3">
    <source>
        <dbReference type="PROSITE-ProRule" id="PRU10141"/>
    </source>
</evidence>
<dbReference type="RefSeq" id="XP_068354041.1">
    <property type="nucleotide sequence ID" value="XM_068508412.1"/>
</dbReference>
<feature type="domain" description="Protein kinase" evidence="5">
    <location>
        <begin position="74"/>
        <end position="344"/>
    </location>
</feature>
<protein>
    <submittedName>
        <fullName evidence="6">CAMK family protein kinase</fullName>
    </submittedName>
</protein>
<dbReference type="Pfam" id="PF00069">
    <property type="entry name" value="Pkinase"/>
    <property type="match status" value="1"/>
</dbReference>
<keyword evidence="6" id="KW-0808">Transferase</keyword>
<dbReference type="InterPro" id="IPR011009">
    <property type="entry name" value="Kinase-like_dom_sf"/>
</dbReference>
<feature type="binding site" evidence="3">
    <location>
        <position position="103"/>
    </location>
    <ligand>
        <name>ATP</name>
        <dbReference type="ChEBI" id="CHEBI:30616"/>
    </ligand>
</feature>
<comment type="caution">
    <text evidence="6">The sequence shown here is derived from an EMBL/GenBank/DDBJ whole genome shotgun (WGS) entry which is preliminary data.</text>
</comment>
<keyword evidence="6" id="KW-0418">Kinase</keyword>
<evidence type="ECO:0000256" key="1">
    <source>
        <dbReference type="ARBA" id="ARBA00022741"/>
    </source>
</evidence>
<name>A0A1J4JP55_9EUKA</name>
<dbReference type="GO" id="GO:0005524">
    <property type="term" value="F:ATP binding"/>
    <property type="evidence" value="ECO:0007669"/>
    <property type="project" value="UniProtKB-UniRule"/>
</dbReference>
<dbReference type="VEuPathDB" id="TrichDB:TRFO_32290"/>
<dbReference type="Proteomes" id="UP000179807">
    <property type="component" value="Unassembled WGS sequence"/>
</dbReference>
<gene>
    <name evidence="6" type="ORF">TRFO_32290</name>
</gene>
<evidence type="ECO:0000256" key="2">
    <source>
        <dbReference type="ARBA" id="ARBA00022840"/>
    </source>
</evidence>
<keyword evidence="7" id="KW-1185">Reference proteome</keyword>
<dbReference type="OrthoDB" id="68483at2759"/>
<sequence length="375" mass="42551">MGCGSSSSGPSAPIVQPKKSSSGEVPNLGVVQMPTGKLDNSDPLSAISSFRDWRECMSFTTFISQEKNPQIFEYRFIKSIGRGSHAEVYLVEHIESQTEMAAKIYDKFFLYRNTIGDTSQPIERVYREMQIMTMTRHPNTMQIKEVLDDDYTNSFIFVMPYADAGCLQKDIDREAIPEQKAQFIFAQIAEGLDYLHKRNICHRDIKPENIMKFSSGKYVLADFSAAIILPDESDEIDETEGTPAFYSPEECTGEPFRAKPADVWALGVTLYYMIYAHLPFFDESDDGCFLSQLFKISQQIQNDPLTLDEDVQISDSLRDLFGKIIDKDPQTRLTAREVLQHPWVVAANYSSGYVPGEEEEEEEEANEEKSNAFMA</sequence>
<dbReference type="SMART" id="SM00220">
    <property type="entry name" value="S_TKc"/>
    <property type="match status" value="1"/>
</dbReference>
<feature type="compositionally biased region" description="Acidic residues" evidence="4">
    <location>
        <begin position="356"/>
        <end position="366"/>
    </location>
</feature>
<proteinExistence type="predicted"/>
<keyword evidence="2 3" id="KW-0067">ATP-binding</keyword>
<feature type="region of interest" description="Disordered" evidence="4">
    <location>
        <begin position="1"/>
        <end position="36"/>
    </location>
</feature>
<dbReference type="GO" id="GO:0035556">
    <property type="term" value="P:intracellular signal transduction"/>
    <property type="evidence" value="ECO:0007669"/>
    <property type="project" value="TreeGrafter"/>
</dbReference>
<keyword evidence="1 3" id="KW-0547">Nucleotide-binding</keyword>
<accession>A0A1J4JP55</accession>
<evidence type="ECO:0000313" key="6">
    <source>
        <dbReference type="EMBL" id="OHT00905.1"/>
    </source>
</evidence>
<dbReference type="PANTHER" id="PTHR24346">
    <property type="entry name" value="MAP/MICROTUBULE AFFINITY-REGULATING KINASE"/>
    <property type="match status" value="1"/>
</dbReference>
<dbReference type="PROSITE" id="PS50011">
    <property type="entry name" value="PROTEIN_KINASE_DOM"/>
    <property type="match status" value="1"/>
</dbReference>
<dbReference type="PROSITE" id="PS00107">
    <property type="entry name" value="PROTEIN_KINASE_ATP"/>
    <property type="match status" value="1"/>
</dbReference>
<organism evidence="6 7">
    <name type="scientific">Tritrichomonas foetus</name>
    <dbReference type="NCBI Taxonomy" id="1144522"/>
    <lineage>
        <taxon>Eukaryota</taxon>
        <taxon>Metamonada</taxon>
        <taxon>Parabasalia</taxon>
        <taxon>Tritrichomonadida</taxon>
        <taxon>Tritrichomonadidae</taxon>
        <taxon>Tritrichomonas</taxon>
    </lineage>
</organism>
<reference evidence="6" key="1">
    <citation type="submission" date="2016-10" db="EMBL/GenBank/DDBJ databases">
        <authorList>
            <person name="Benchimol M."/>
            <person name="Almeida L.G."/>
            <person name="Vasconcelos A.T."/>
            <person name="Perreira-Neves A."/>
            <person name="Rosa I.A."/>
            <person name="Tasca T."/>
            <person name="Bogo M.R."/>
            <person name="de Souza W."/>
        </authorList>
    </citation>
    <scope>NUCLEOTIDE SEQUENCE [LARGE SCALE GENOMIC DNA]</scope>
    <source>
        <strain evidence="6">K</strain>
    </source>
</reference>